<dbReference type="GO" id="GO:0005886">
    <property type="term" value="C:plasma membrane"/>
    <property type="evidence" value="ECO:0007669"/>
    <property type="project" value="UniProtKB-SubCell"/>
</dbReference>
<evidence type="ECO:0000313" key="7">
    <source>
        <dbReference type="EMBL" id="MBL3655032.1"/>
    </source>
</evidence>
<dbReference type="EMBL" id="JAESIY010000001">
    <property type="protein sequence ID" value="MBL3655032.1"/>
    <property type="molecule type" value="Genomic_DNA"/>
</dbReference>
<organism evidence="7 8">
    <name type="scientific">Fulvivirga sediminis</name>
    <dbReference type="NCBI Taxonomy" id="2803949"/>
    <lineage>
        <taxon>Bacteria</taxon>
        <taxon>Pseudomonadati</taxon>
        <taxon>Bacteroidota</taxon>
        <taxon>Cytophagia</taxon>
        <taxon>Cytophagales</taxon>
        <taxon>Fulvivirgaceae</taxon>
        <taxon>Fulvivirga</taxon>
    </lineage>
</organism>
<protein>
    <submittedName>
        <fullName evidence="7">Polysaccharide biosynthesis C-terminal domain-containing protein</fullName>
    </submittedName>
</protein>
<dbReference type="Pfam" id="PF13440">
    <property type="entry name" value="Polysacc_synt_3"/>
    <property type="match status" value="1"/>
</dbReference>
<feature type="transmembrane region" description="Helical" evidence="6">
    <location>
        <begin position="384"/>
        <end position="407"/>
    </location>
</feature>
<feature type="transmembrane region" description="Helical" evidence="6">
    <location>
        <begin position="152"/>
        <end position="173"/>
    </location>
</feature>
<feature type="transmembrane region" description="Helical" evidence="6">
    <location>
        <begin position="352"/>
        <end position="372"/>
    </location>
</feature>
<keyword evidence="3 6" id="KW-0812">Transmembrane</keyword>
<evidence type="ECO:0000256" key="6">
    <source>
        <dbReference type="SAM" id="Phobius"/>
    </source>
</evidence>
<feature type="transmembrane region" description="Helical" evidence="6">
    <location>
        <begin position="413"/>
        <end position="431"/>
    </location>
</feature>
<dbReference type="InterPro" id="IPR050833">
    <property type="entry name" value="Poly_Biosynth_Transport"/>
</dbReference>
<dbReference type="RefSeq" id="WP_202242145.1">
    <property type="nucleotide sequence ID" value="NZ_JAESIY010000001.1"/>
</dbReference>
<evidence type="ECO:0000256" key="5">
    <source>
        <dbReference type="ARBA" id="ARBA00023136"/>
    </source>
</evidence>
<feature type="transmembrane region" description="Helical" evidence="6">
    <location>
        <begin position="120"/>
        <end position="140"/>
    </location>
</feature>
<comment type="caution">
    <text evidence="7">The sequence shown here is derived from an EMBL/GenBank/DDBJ whole genome shotgun (WGS) entry which is preliminary data.</text>
</comment>
<name>A0A937K021_9BACT</name>
<feature type="transmembrane region" description="Helical" evidence="6">
    <location>
        <begin position="266"/>
        <end position="293"/>
    </location>
</feature>
<dbReference type="PANTHER" id="PTHR30250">
    <property type="entry name" value="PST FAMILY PREDICTED COLANIC ACID TRANSPORTER"/>
    <property type="match status" value="1"/>
</dbReference>
<feature type="transmembrane region" description="Helical" evidence="6">
    <location>
        <begin position="12"/>
        <end position="28"/>
    </location>
</feature>
<feature type="transmembrane region" description="Helical" evidence="6">
    <location>
        <begin position="227"/>
        <end position="246"/>
    </location>
</feature>
<evidence type="ECO:0000256" key="1">
    <source>
        <dbReference type="ARBA" id="ARBA00004651"/>
    </source>
</evidence>
<proteinExistence type="predicted"/>
<feature type="transmembrane region" description="Helical" evidence="6">
    <location>
        <begin position="80"/>
        <end position="100"/>
    </location>
</feature>
<dbReference type="Proteomes" id="UP000659388">
    <property type="component" value="Unassembled WGS sequence"/>
</dbReference>
<feature type="transmembrane region" description="Helical" evidence="6">
    <location>
        <begin position="467"/>
        <end position="487"/>
    </location>
</feature>
<keyword evidence="2" id="KW-1003">Cell membrane</keyword>
<evidence type="ECO:0000256" key="3">
    <source>
        <dbReference type="ARBA" id="ARBA00022692"/>
    </source>
</evidence>
<accession>A0A937K021</accession>
<evidence type="ECO:0000256" key="4">
    <source>
        <dbReference type="ARBA" id="ARBA00022989"/>
    </source>
</evidence>
<reference evidence="7" key="1">
    <citation type="submission" date="2021-01" db="EMBL/GenBank/DDBJ databases">
        <title>Fulvivirga kasyanovii gen. nov., sp nov., a novel member of the phylum Bacteroidetes isolated from seawater in a mussel farm.</title>
        <authorList>
            <person name="Zhao L.-H."/>
            <person name="Wang Z.-J."/>
        </authorList>
    </citation>
    <scope>NUCLEOTIDE SEQUENCE</scope>
    <source>
        <strain evidence="7">2943</strain>
    </source>
</reference>
<dbReference type="AlphaFoldDB" id="A0A937K021"/>
<feature type="transmembrane region" description="Helical" evidence="6">
    <location>
        <begin position="193"/>
        <end position="215"/>
    </location>
</feature>
<feature type="transmembrane region" description="Helical" evidence="6">
    <location>
        <begin position="313"/>
        <end position="332"/>
    </location>
</feature>
<dbReference type="PANTHER" id="PTHR30250:SF11">
    <property type="entry name" value="O-ANTIGEN TRANSPORTER-RELATED"/>
    <property type="match status" value="1"/>
</dbReference>
<keyword evidence="4 6" id="KW-1133">Transmembrane helix</keyword>
<gene>
    <name evidence="7" type="ORF">JL102_02745</name>
</gene>
<sequence>MSKIKSLASQTAIYGISSILGRLLNYALVPIHTDLFPNPDDLGVVTGLYAYTAIFLVLYTFGMETAFFRFATKDNKEETYNATASFVVLCSTALSILIIIFSDSLATWAGYPTASNLVTWLAIILWIDGLLAIPFARIRLENKAKLFASARIINIIINVGLQILFLYLIPLIISKGWEGSGWLESVYKPDLGIGYIFLANLIANILLLAILGKWLLKVKLTFNKKKLKPILIYASPILLTGLAGMLNEQLDKILIEKFLPVNFYDGITSTAAVGIYGQTFKLSIFMMLAIQAFRYAGEPFFFSNAKDKKAPELFAKIMHYFVLLSLLIFLMVSINVELIGFVFLRSSAYRSALYLVPILLLGKLFYGIYMNLSIWFKLTDQTMYGTYFSLFGAAITIVGNILLIPIIGYTGSAITSVLCYLCMTIICYKIGNKKYPIPYNFKILSVYIIISCIIASGTQLFKLENFWLDSIVKLAISLSIVVFIYLVEKPKLVRN</sequence>
<evidence type="ECO:0000256" key="2">
    <source>
        <dbReference type="ARBA" id="ARBA00022475"/>
    </source>
</evidence>
<evidence type="ECO:0000313" key="8">
    <source>
        <dbReference type="Proteomes" id="UP000659388"/>
    </source>
</evidence>
<keyword evidence="5 6" id="KW-0472">Membrane</keyword>
<feature type="transmembrane region" description="Helical" evidence="6">
    <location>
        <begin position="48"/>
        <end position="68"/>
    </location>
</feature>
<keyword evidence="8" id="KW-1185">Reference proteome</keyword>
<feature type="transmembrane region" description="Helical" evidence="6">
    <location>
        <begin position="443"/>
        <end position="461"/>
    </location>
</feature>
<comment type="subcellular location">
    <subcellularLocation>
        <location evidence="1">Cell membrane</location>
        <topology evidence="1">Multi-pass membrane protein</topology>
    </subcellularLocation>
</comment>